<dbReference type="PANTHER" id="PTHR24276">
    <property type="entry name" value="POLYSERASE-RELATED"/>
    <property type="match status" value="1"/>
</dbReference>
<evidence type="ECO:0000256" key="6">
    <source>
        <dbReference type="SAM" id="SignalP"/>
    </source>
</evidence>
<dbReference type="GO" id="GO:0006508">
    <property type="term" value="P:proteolysis"/>
    <property type="evidence" value="ECO:0007669"/>
    <property type="project" value="UniProtKB-KW"/>
</dbReference>
<sequence length="347" mass="39154">MKKIFILLQLIIYAQVAINDGPTVQTTQASTSKPKTHRTRPSKPSIPSTPGTPSISSTPSSSSTPSDDGDSTPHHHHHKSTTPEVLPDFQFFEDNKYPYLVFIHVKLPNGLSSNCVGTLIQPLIVLTSAHCTYKISPQHIMAYNLFYDDKHKRHVDHVYQHKSYSDRKQDHDVSILKLRSAFKDDDHHLIEISGTPEQFVGHNGTVHDCVIVGFSIDSEGPRRVYGQYLGYSAPIDALHGPEMCPSRVHELLWKKWLCSEVDKEVNFLSNRGSPLICGGYQYGLFSYTFNGIGDGGSPGPPKENYYVFIHYYRDWIAKTIKKSTGNLIVPNNKLFNISMMILVYNFF</sequence>
<evidence type="ECO:0000256" key="1">
    <source>
        <dbReference type="ARBA" id="ARBA00022670"/>
    </source>
</evidence>
<feature type="region of interest" description="Disordered" evidence="5">
    <location>
        <begin position="24"/>
        <end position="82"/>
    </location>
</feature>
<keyword evidence="1" id="KW-0645">Protease</keyword>
<dbReference type="SMART" id="SM00020">
    <property type="entry name" value="Tryp_SPc"/>
    <property type="match status" value="1"/>
</dbReference>
<dbReference type="Proteomes" id="UP000478052">
    <property type="component" value="Unassembled WGS sequence"/>
</dbReference>
<evidence type="ECO:0000313" key="9">
    <source>
        <dbReference type="Proteomes" id="UP000478052"/>
    </source>
</evidence>
<proteinExistence type="predicted"/>
<dbReference type="AlphaFoldDB" id="A0A6G0ZMJ3"/>
<evidence type="ECO:0000313" key="8">
    <source>
        <dbReference type="EMBL" id="KAF0772406.1"/>
    </source>
</evidence>
<dbReference type="OrthoDB" id="7840639at2759"/>
<evidence type="ECO:0000259" key="7">
    <source>
        <dbReference type="PROSITE" id="PS50240"/>
    </source>
</evidence>
<feature type="chain" id="PRO_5026116816" evidence="6">
    <location>
        <begin position="17"/>
        <end position="347"/>
    </location>
</feature>
<accession>A0A6G0ZMJ3</accession>
<feature type="signal peptide" evidence="6">
    <location>
        <begin position="1"/>
        <end position="16"/>
    </location>
</feature>
<keyword evidence="9" id="KW-1185">Reference proteome</keyword>
<reference evidence="8 9" key="1">
    <citation type="submission" date="2019-08" db="EMBL/GenBank/DDBJ databases">
        <title>Whole genome of Aphis craccivora.</title>
        <authorList>
            <person name="Voronova N.V."/>
            <person name="Shulinski R.S."/>
            <person name="Bandarenka Y.V."/>
            <person name="Zhorov D.G."/>
            <person name="Warner D."/>
        </authorList>
    </citation>
    <scope>NUCLEOTIDE SEQUENCE [LARGE SCALE GENOMIC DNA]</scope>
    <source>
        <strain evidence="8">180601</strain>
        <tissue evidence="8">Whole Body</tissue>
    </source>
</reference>
<keyword evidence="2" id="KW-0378">Hydrolase</keyword>
<evidence type="ECO:0000256" key="5">
    <source>
        <dbReference type="SAM" id="MobiDB-lite"/>
    </source>
</evidence>
<dbReference type="InterPro" id="IPR009003">
    <property type="entry name" value="Peptidase_S1_PA"/>
</dbReference>
<evidence type="ECO:0000256" key="3">
    <source>
        <dbReference type="ARBA" id="ARBA00022825"/>
    </source>
</evidence>
<keyword evidence="3" id="KW-0720">Serine protease</keyword>
<feature type="compositionally biased region" description="Polar residues" evidence="5">
    <location>
        <begin position="24"/>
        <end position="33"/>
    </location>
</feature>
<dbReference type="SUPFAM" id="SSF50494">
    <property type="entry name" value="Trypsin-like serine proteases"/>
    <property type="match status" value="1"/>
</dbReference>
<keyword evidence="6" id="KW-0732">Signal</keyword>
<dbReference type="InterPro" id="IPR001254">
    <property type="entry name" value="Trypsin_dom"/>
</dbReference>
<gene>
    <name evidence="8" type="ORF">FWK35_00008517</name>
</gene>
<dbReference type="InterPro" id="IPR043504">
    <property type="entry name" value="Peptidase_S1_PA_chymotrypsin"/>
</dbReference>
<evidence type="ECO:0000256" key="4">
    <source>
        <dbReference type="ARBA" id="ARBA00023157"/>
    </source>
</evidence>
<evidence type="ECO:0000256" key="2">
    <source>
        <dbReference type="ARBA" id="ARBA00022801"/>
    </source>
</evidence>
<dbReference type="GO" id="GO:0004252">
    <property type="term" value="F:serine-type endopeptidase activity"/>
    <property type="evidence" value="ECO:0007669"/>
    <property type="project" value="InterPro"/>
</dbReference>
<dbReference type="InterPro" id="IPR050430">
    <property type="entry name" value="Peptidase_S1"/>
</dbReference>
<keyword evidence="4" id="KW-1015">Disulfide bond</keyword>
<dbReference type="PROSITE" id="PS50240">
    <property type="entry name" value="TRYPSIN_DOM"/>
    <property type="match status" value="1"/>
</dbReference>
<dbReference type="EMBL" id="VUJU01000180">
    <property type="protein sequence ID" value="KAF0772406.1"/>
    <property type="molecule type" value="Genomic_DNA"/>
</dbReference>
<comment type="caution">
    <text evidence="8">The sequence shown here is derived from an EMBL/GenBank/DDBJ whole genome shotgun (WGS) entry which is preliminary data.</text>
</comment>
<organism evidence="8 9">
    <name type="scientific">Aphis craccivora</name>
    <name type="common">Cowpea aphid</name>
    <dbReference type="NCBI Taxonomy" id="307492"/>
    <lineage>
        <taxon>Eukaryota</taxon>
        <taxon>Metazoa</taxon>
        <taxon>Ecdysozoa</taxon>
        <taxon>Arthropoda</taxon>
        <taxon>Hexapoda</taxon>
        <taxon>Insecta</taxon>
        <taxon>Pterygota</taxon>
        <taxon>Neoptera</taxon>
        <taxon>Paraneoptera</taxon>
        <taxon>Hemiptera</taxon>
        <taxon>Sternorrhyncha</taxon>
        <taxon>Aphidomorpha</taxon>
        <taxon>Aphidoidea</taxon>
        <taxon>Aphididae</taxon>
        <taxon>Aphidini</taxon>
        <taxon>Aphis</taxon>
        <taxon>Aphis</taxon>
    </lineage>
</organism>
<feature type="compositionally biased region" description="Low complexity" evidence="5">
    <location>
        <begin position="42"/>
        <end position="66"/>
    </location>
</feature>
<protein>
    <submittedName>
        <fullName evidence="8">Cathepsin G-like</fullName>
    </submittedName>
</protein>
<dbReference type="Gene3D" id="2.40.10.10">
    <property type="entry name" value="Trypsin-like serine proteases"/>
    <property type="match status" value="1"/>
</dbReference>
<dbReference type="PANTHER" id="PTHR24276:SF96">
    <property type="entry name" value="PEPTIDASE S1 DOMAIN-CONTAINING PROTEIN"/>
    <property type="match status" value="1"/>
</dbReference>
<name>A0A6G0ZMJ3_APHCR</name>
<dbReference type="Pfam" id="PF00089">
    <property type="entry name" value="Trypsin"/>
    <property type="match status" value="1"/>
</dbReference>
<feature type="domain" description="Peptidase S1" evidence="7">
    <location>
        <begin position="85"/>
        <end position="321"/>
    </location>
</feature>